<evidence type="ECO:0000313" key="3">
    <source>
        <dbReference type="Proteomes" id="UP000649617"/>
    </source>
</evidence>
<dbReference type="OrthoDB" id="426784at2759"/>
<protein>
    <recommendedName>
        <fullName evidence="4">Class I SAM-dependent methyltransferase</fullName>
    </recommendedName>
</protein>
<sequence length="136" mass="14988">MEVLRTFWPRQPPEESDADINSLNGANCGSGKAQEAKVLQQHADEIQEIRGRPMYLEFGVFEGTSINFIARQLRSLDPGSLVFGFDSFRGLPEAWRNNSDVPGGLTFGQSSFALEKEPEVESNVRLVRAAGMVLAS</sequence>
<accession>A0A812Q4C8</accession>
<reference evidence="2" key="1">
    <citation type="submission" date="2021-02" db="EMBL/GenBank/DDBJ databases">
        <authorList>
            <person name="Dougan E. K."/>
            <person name="Rhodes N."/>
            <person name="Thang M."/>
            <person name="Chan C."/>
        </authorList>
    </citation>
    <scope>NUCLEOTIDE SEQUENCE</scope>
</reference>
<dbReference type="EMBL" id="CAJNIZ010015557">
    <property type="protein sequence ID" value="CAE7374531.1"/>
    <property type="molecule type" value="Genomic_DNA"/>
</dbReference>
<evidence type="ECO:0000313" key="2">
    <source>
        <dbReference type="EMBL" id="CAE7374531.1"/>
    </source>
</evidence>
<comment type="caution">
    <text evidence="2">The sequence shown here is derived from an EMBL/GenBank/DDBJ whole genome shotgun (WGS) entry which is preliminary data.</text>
</comment>
<gene>
    <name evidence="2" type="ORF">SPIL2461_LOCUS9100</name>
</gene>
<feature type="region of interest" description="Disordered" evidence="1">
    <location>
        <begin position="1"/>
        <end position="22"/>
    </location>
</feature>
<evidence type="ECO:0008006" key="4">
    <source>
        <dbReference type="Google" id="ProtNLM"/>
    </source>
</evidence>
<dbReference type="Proteomes" id="UP000649617">
    <property type="component" value="Unassembled WGS sequence"/>
</dbReference>
<proteinExistence type="predicted"/>
<dbReference type="Gene3D" id="3.40.50.150">
    <property type="entry name" value="Vaccinia Virus protein VP39"/>
    <property type="match status" value="1"/>
</dbReference>
<dbReference type="InterPro" id="IPR029063">
    <property type="entry name" value="SAM-dependent_MTases_sf"/>
</dbReference>
<keyword evidence="3" id="KW-1185">Reference proteome</keyword>
<evidence type="ECO:0000256" key="1">
    <source>
        <dbReference type="SAM" id="MobiDB-lite"/>
    </source>
</evidence>
<name>A0A812Q4C8_SYMPI</name>
<organism evidence="2 3">
    <name type="scientific">Symbiodinium pilosum</name>
    <name type="common">Dinoflagellate</name>
    <dbReference type="NCBI Taxonomy" id="2952"/>
    <lineage>
        <taxon>Eukaryota</taxon>
        <taxon>Sar</taxon>
        <taxon>Alveolata</taxon>
        <taxon>Dinophyceae</taxon>
        <taxon>Suessiales</taxon>
        <taxon>Symbiodiniaceae</taxon>
        <taxon>Symbiodinium</taxon>
    </lineage>
</organism>
<dbReference type="AlphaFoldDB" id="A0A812Q4C8"/>